<accession>A0A1M3SYZ3</accession>
<evidence type="ECO:0000313" key="1">
    <source>
        <dbReference type="EMBL" id="OJZ79729.1"/>
    </source>
</evidence>
<proteinExistence type="predicted"/>
<protein>
    <submittedName>
        <fullName evidence="1">Uncharacterized protein</fullName>
    </submittedName>
</protein>
<gene>
    <name evidence="1" type="ORF">ASPFODRAFT_521768</name>
</gene>
<sequence length="86" mass="10166">MVSRWLPVAISYTQMTWGSLGFCCNTRKFLDTWRYLDDIADVAKTQARSLGMKTLFWEKYYRTLRGSLSRREICTCSEQTALDYLF</sequence>
<dbReference type="Proteomes" id="UP000184063">
    <property type="component" value="Unassembled WGS sequence"/>
</dbReference>
<dbReference type="EMBL" id="KV878274">
    <property type="protein sequence ID" value="OJZ79729.1"/>
    <property type="molecule type" value="Genomic_DNA"/>
</dbReference>
<evidence type="ECO:0000313" key="2">
    <source>
        <dbReference type="Proteomes" id="UP000184063"/>
    </source>
</evidence>
<dbReference type="VEuPathDB" id="FungiDB:ASPFODRAFT_521768"/>
<organism evidence="1 2">
    <name type="scientific">Aspergillus luchuensis (strain CBS 106.47)</name>
    <dbReference type="NCBI Taxonomy" id="1137211"/>
    <lineage>
        <taxon>Eukaryota</taxon>
        <taxon>Fungi</taxon>
        <taxon>Dikarya</taxon>
        <taxon>Ascomycota</taxon>
        <taxon>Pezizomycotina</taxon>
        <taxon>Eurotiomycetes</taxon>
        <taxon>Eurotiomycetidae</taxon>
        <taxon>Eurotiales</taxon>
        <taxon>Aspergillaceae</taxon>
        <taxon>Aspergillus</taxon>
        <taxon>Aspergillus subgen. Circumdati</taxon>
    </lineage>
</organism>
<name>A0A1M3SYZ3_ASPLC</name>
<dbReference type="AlphaFoldDB" id="A0A1M3SYZ3"/>
<reference evidence="2" key="1">
    <citation type="journal article" date="2017" name="Genome Biol.">
        <title>Comparative genomics reveals high biological diversity and specific adaptations in the industrially and medically important fungal genus Aspergillus.</title>
        <authorList>
            <person name="de Vries R.P."/>
            <person name="Riley R."/>
            <person name="Wiebenga A."/>
            <person name="Aguilar-Osorio G."/>
            <person name="Amillis S."/>
            <person name="Uchima C.A."/>
            <person name="Anderluh G."/>
            <person name="Asadollahi M."/>
            <person name="Askin M."/>
            <person name="Barry K."/>
            <person name="Battaglia E."/>
            <person name="Bayram O."/>
            <person name="Benocci T."/>
            <person name="Braus-Stromeyer S.A."/>
            <person name="Caldana C."/>
            <person name="Canovas D."/>
            <person name="Cerqueira G.C."/>
            <person name="Chen F."/>
            <person name="Chen W."/>
            <person name="Choi C."/>
            <person name="Clum A."/>
            <person name="Dos Santos R.A."/>
            <person name="Damasio A.R."/>
            <person name="Diallinas G."/>
            <person name="Emri T."/>
            <person name="Fekete E."/>
            <person name="Flipphi M."/>
            <person name="Freyberg S."/>
            <person name="Gallo A."/>
            <person name="Gournas C."/>
            <person name="Habgood R."/>
            <person name="Hainaut M."/>
            <person name="Harispe M.L."/>
            <person name="Henrissat B."/>
            <person name="Hilden K.S."/>
            <person name="Hope R."/>
            <person name="Hossain A."/>
            <person name="Karabika E."/>
            <person name="Karaffa L."/>
            <person name="Karanyi Z."/>
            <person name="Krasevec N."/>
            <person name="Kuo A."/>
            <person name="Kusch H."/>
            <person name="LaButti K."/>
            <person name="Lagendijk E.L."/>
            <person name="Lapidus A."/>
            <person name="Levasseur A."/>
            <person name="Lindquist E."/>
            <person name="Lipzen A."/>
            <person name="Logrieco A.F."/>
            <person name="MacCabe A."/>
            <person name="Maekelae M.R."/>
            <person name="Malavazi I."/>
            <person name="Melin P."/>
            <person name="Meyer V."/>
            <person name="Mielnichuk N."/>
            <person name="Miskei M."/>
            <person name="Molnar A.P."/>
            <person name="Mule G."/>
            <person name="Ngan C.Y."/>
            <person name="Orejas M."/>
            <person name="Orosz E."/>
            <person name="Ouedraogo J.P."/>
            <person name="Overkamp K.M."/>
            <person name="Park H.-S."/>
            <person name="Perrone G."/>
            <person name="Piumi F."/>
            <person name="Punt P.J."/>
            <person name="Ram A.F."/>
            <person name="Ramon A."/>
            <person name="Rauscher S."/>
            <person name="Record E."/>
            <person name="Riano-Pachon D.M."/>
            <person name="Robert V."/>
            <person name="Roehrig J."/>
            <person name="Ruller R."/>
            <person name="Salamov A."/>
            <person name="Salih N.S."/>
            <person name="Samson R.A."/>
            <person name="Sandor E."/>
            <person name="Sanguinetti M."/>
            <person name="Schuetze T."/>
            <person name="Sepcic K."/>
            <person name="Shelest E."/>
            <person name="Sherlock G."/>
            <person name="Sophianopoulou V."/>
            <person name="Squina F.M."/>
            <person name="Sun H."/>
            <person name="Susca A."/>
            <person name="Todd R.B."/>
            <person name="Tsang A."/>
            <person name="Unkles S.E."/>
            <person name="van de Wiele N."/>
            <person name="van Rossen-Uffink D."/>
            <person name="Oliveira J.V."/>
            <person name="Vesth T.C."/>
            <person name="Visser J."/>
            <person name="Yu J.-H."/>
            <person name="Zhou M."/>
            <person name="Andersen M.R."/>
            <person name="Archer D.B."/>
            <person name="Baker S.E."/>
            <person name="Benoit I."/>
            <person name="Brakhage A.A."/>
            <person name="Braus G.H."/>
            <person name="Fischer R."/>
            <person name="Frisvad J.C."/>
            <person name="Goldman G.H."/>
            <person name="Houbraken J."/>
            <person name="Oakley B."/>
            <person name="Pocsi I."/>
            <person name="Scazzocchio C."/>
            <person name="Seiboth B."/>
            <person name="vanKuyk P.A."/>
            <person name="Wortman J."/>
            <person name="Dyer P.S."/>
            <person name="Grigoriev I.V."/>
        </authorList>
    </citation>
    <scope>NUCLEOTIDE SEQUENCE [LARGE SCALE GENOMIC DNA]</scope>
    <source>
        <strain evidence="2">CBS 106.47</strain>
    </source>
</reference>